<evidence type="ECO:0000313" key="2">
    <source>
        <dbReference type="EMBL" id="MCI0127017.1"/>
    </source>
</evidence>
<name>A0AA41UBD7_9HYPH</name>
<dbReference type="Proteomes" id="UP001156140">
    <property type="component" value="Unassembled WGS sequence"/>
</dbReference>
<feature type="region of interest" description="Disordered" evidence="1">
    <location>
        <begin position="1"/>
        <end position="21"/>
    </location>
</feature>
<dbReference type="EMBL" id="JALAZD010000001">
    <property type="protein sequence ID" value="MCI0127017.1"/>
    <property type="molecule type" value="Genomic_DNA"/>
</dbReference>
<dbReference type="AlphaFoldDB" id="A0AA41UBD7"/>
<dbReference type="RefSeq" id="WP_281735686.1">
    <property type="nucleotide sequence ID" value="NZ_JAKETQ010000001.1"/>
</dbReference>
<proteinExistence type="predicted"/>
<feature type="compositionally biased region" description="Basic and acidic residues" evidence="1">
    <location>
        <begin position="1"/>
        <end position="17"/>
    </location>
</feature>
<comment type="caution">
    <text evidence="2">The sequence shown here is derived from an EMBL/GenBank/DDBJ whole genome shotgun (WGS) entry which is preliminary data.</text>
</comment>
<gene>
    <name evidence="2" type="ORF">ML536_09270</name>
</gene>
<organism evidence="2 3">
    <name type="scientific">Paradevosia shaoguanensis</name>
    <dbReference type="NCBI Taxonomy" id="1335043"/>
    <lineage>
        <taxon>Bacteria</taxon>
        <taxon>Pseudomonadati</taxon>
        <taxon>Pseudomonadota</taxon>
        <taxon>Alphaproteobacteria</taxon>
        <taxon>Hyphomicrobiales</taxon>
        <taxon>Devosiaceae</taxon>
        <taxon>Paradevosia</taxon>
    </lineage>
</organism>
<reference evidence="2" key="1">
    <citation type="submission" date="2022-03" db="EMBL/GenBank/DDBJ databases">
        <title>The complete genome sequence of a Methyloterrigena soli.</title>
        <authorList>
            <person name="Zi Z."/>
        </authorList>
    </citation>
    <scope>NUCLEOTIDE SEQUENCE</scope>
    <source>
        <strain evidence="2">M48</strain>
    </source>
</reference>
<accession>A0AA41UBD7</accession>
<evidence type="ECO:0000313" key="3">
    <source>
        <dbReference type="Proteomes" id="UP001156140"/>
    </source>
</evidence>
<protein>
    <submittedName>
        <fullName evidence="2">Uncharacterized protein</fullName>
    </submittedName>
</protein>
<evidence type="ECO:0000256" key="1">
    <source>
        <dbReference type="SAM" id="MobiDB-lite"/>
    </source>
</evidence>
<keyword evidence="3" id="KW-1185">Reference proteome</keyword>
<sequence length="51" mass="5858">MIEAAQFRKKEDQKDAPKVANFAAKPVKDRKTLVEIESKFNDLQPRTTSHT</sequence>